<name>A0ABS5WG70_9FLAO</name>
<accession>A0ABS5WG70</accession>
<comment type="caution">
    <text evidence="1">The sequence shown here is derived from an EMBL/GenBank/DDBJ whole genome shotgun (WGS) entry which is preliminary data.</text>
</comment>
<sequence>MNKKLKSLLYLASFVTAVIIYNNENKSQQTEHAVADVTIEQVSTQHGLN</sequence>
<dbReference type="EMBL" id="JACATN010000004">
    <property type="protein sequence ID" value="MBT2162353.1"/>
    <property type="molecule type" value="Genomic_DNA"/>
</dbReference>
<gene>
    <name evidence="1" type="ORF">HW347_13855</name>
</gene>
<evidence type="ECO:0000313" key="2">
    <source>
        <dbReference type="Proteomes" id="UP000740413"/>
    </source>
</evidence>
<organism evidence="1 2">
    <name type="scientific">Zobellia barbeyronii</name>
    <dbReference type="NCBI Taxonomy" id="2748009"/>
    <lineage>
        <taxon>Bacteria</taxon>
        <taxon>Pseudomonadati</taxon>
        <taxon>Bacteroidota</taxon>
        <taxon>Flavobacteriia</taxon>
        <taxon>Flavobacteriales</taxon>
        <taxon>Flavobacteriaceae</taxon>
        <taxon>Zobellia</taxon>
    </lineage>
</organism>
<proteinExistence type="predicted"/>
<dbReference type="Proteomes" id="UP000740413">
    <property type="component" value="Unassembled WGS sequence"/>
</dbReference>
<protein>
    <submittedName>
        <fullName evidence="1">Uncharacterized protein</fullName>
    </submittedName>
</protein>
<dbReference type="RefSeq" id="WP_155594650.1">
    <property type="nucleotide sequence ID" value="NZ_JACATN010000004.1"/>
</dbReference>
<reference evidence="2" key="1">
    <citation type="submission" date="2023-07" db="EMBL/GenBank/DDBJ databases">
        <title>Zobellia barbeyronii sp. nov., a new marine flavobacterium, isolated from green and red algae.</title>
        <authorList>
            <person name="Nedashkovskaya O.I."/>
            <person name="Otstavnykh N."/>
            <person name="Zhukova N."/>
            <person name="Guzev K."/>
            <person name="Chausova V."/>
            <person name="Tekutyeva L."/>
            <person name="Mikhailov V."/>
            <person name="Isaeva M."/>
        </authorList>
    </citation>
    <scope>NUCLEOTIDE SEQUENCE [LARGE SCALE GENOMIC DNA]</scope>
    <source>
        <strain evidence="2">KMM 6746</strain>
    </source>
</reference>
<keyword evidence="2" id="KW-1185">Reference proteome</keyword>
<evidence type="ECO:0000313" key="1">
    <source>
        <dbReference type="EMBL" id="MBT2162353.1"/>
    </source>
</evidence>